<evidence type="ECO:0008006" key="10">
    <source>
        <dbReference type="Google" id="ProtNLM"/>
    </source>
</evidence>
<dbReference type="GO" id="GO:0003677">
    <property type="term" value="F:DNA binding"/>
    <property type="evidence" value="ECO:0007669"/>
    <property type="project" value="UniProtKB-UniRule"/>
</dbReference>
<dbReference type="EMBL" id="RSAS01000811">
    <property type="protein sequence ID" value="RRR67083.1"/>
    <property type="molecule type" value="Genomic_DNA"/>
</dbReference>
<accession>A0A426TSL7</accession>
<feature type="domain" description="Tyr recombinase" evidence="6">
    <location>
        <begin position="136"/>
        <end position="365"/>
    </location>
</feature>
<dbReference type="InterPro" id="IPR044068">
    <property type="entry name" value="CB"/>
</dbReference>
<dbReference type="AlphaFoldDB" id="A0A426TSL7"/>
<sequence>MWYLYENDKSRLVLLGTPRMHPETLDPFAAYLAHLDQHLTTRGRRASPATLRAIRSDLRAFMTWWQAARPVAFNLALVLDTDLDDYITQRQREGRAAATINRGNASLRNWFAWAVGEGLIAHNPTGSLHDLQVEETAPRGLNLDGVEWLLRAAAKLDDPLERLRDTAMIVLLSDLGLRSHEAASLELRDLDLDGGAVTVRMGKGRKARRILIDLGGPTMRRLRAYLDTFYLAASPQVKVEPAVLEVGTVLFLSARHRAKPGRPWESGMQTVTMRKRMIVLRKSAVALVRTQIEQETNTGRIEALQDLIRDLETCSPHTLRHGLAYRLYAAGATTKTVARQFGHSRESTAMKYGKQKDKEIRGLMGRANRR</sequence>
<dbReference type="InterPro" id="IPR013762">
    <property type="entry name" value="Integrase-like_cat_sf"/>
</dbReference>
<dbReference type="Gene3D" id="1.10.443.10">
    <property type="entry name" value="Intergrase catalytic core"/>
    <property type="match status" value="1"/>
</dbReference>
<evidence type="ECO:0000313" key="9">
    <source>
        <dbReference type="Proteomes" id="UP000280307"/>
    </source>
</evidence>
<evidence type="ECO:0000256" key="4">
    <source>
        <dbReference type="PROSITE-ProRule" id="PRU01248"/>
    </source>
</evidence>
<dbReference type="PROSITE" id="PS51898">
    <property type="entry name" value="TYR_RECOMBINASE"/>
    <property type="match status" value="1"/>
</dbReference>
<dbReference type="PANTHER" id="PTHR30349">
    <property type="entry name" value="PHAGE INTEGRASE-RELATED"/>
    <property type="match status" value="1"/>
</dbReference>
<keyword evidence="2 4" id="KW-0238">DNA-binding</keyword>
<proteinExistence type="predicted"/>
<evidence type="ECO:0000259" key="6">
    <source>
        <dbReference type="PROSITE" id="PS51898"/>
    </source>
</evidence>
<keyword evidence="3" id="KW-0233">DNA recombination</keyword>
<evidence type="ECO:0000256" key="3">
    <source>
        <dbReference type="ARBA" id="ARBA00023172"/>
    </source>
</evidence>
<comment type="caution">
    <text evidence="8">The sequence shown here is derived from an EMBL/GenBank/DDBJ whole genome shotgun (WGS) entry which is preliminary data.</text>
</comment>
<gene>
    <name evidence="8" type="ORF">EI684_19600</name>
</gene>
<evidence type="ECO:0000256" key="1">
    <source>
        <dbReference type="ARBA" id="ARBA00022908"/>
    </source>
</evidence>
<organism evidence="8 9">
    <name type="scientific">Candidatus Viridilinea halotolerans</name>
    <dbReference type="NCBI Taxonomy" id="2491704"/>
    <lineage>
        <taxon>Bacteria</taxon>
        <taxon>Bacillati</taxon>
        <taxon>Chloroflexota</taxon>
        <taxon>Chloroflexia</taxon>
        <taxon>Chloroflexales</taxon>
        <taxon>Chloroflexineae</taxon>
        <taxon>Oscillochloridaceae</taxon>
        <taxon>Candidatus Viridilinea</taxon>
    </lineage>
</organism>
<dbReference type="InterPro" id="IPR010998">
    <property type="entry name" value="Integrase_recombinase_N"/>
</dbReference>
<dbReference type="Proteomes" id="UP000280307">
    <property type="component" value="Unassembled WGS sequence"/>
</dbReference>
<dbReference type="PROSITE" id="PS51900">
    <property type="entry name" value="CB"/>
    <property type="match status" value="1"/>
</dbReference>
<dbReference type="GO" id="GO:0006310">
    <property type="term" value="P:DNA recombination"/>
    <property type="evidence" value="ECO:0007669"/>
    <property type="project" value="UniProtKB-KW"/>
</dbReference>
<feature type="compositionally biased region" description="Basic and acidic residues" evidence="5">
    <location>
        <begin position="349"/>
        <end position="361"/>
    </location>
</feature>
<dbReference type="InterPro" id="IPR011010">
    <property type="entry name" value="DNA_brk_join_enz"/>
</dbReference>
<dbReference type="InterPro" id="IPR050090">
    <property type="entry name" value="Tyrosine_recombinase_XerCD"/>
</dbReference>
<name>A0A426TSL7_9CHLR</name>
<dbReference type="SUPFAM" id="SSF56349">
    <property type="entry name" value="DNA breaking-rejoining enzymes"/>
    <property type="match status" value="1"/>
</dbReference>
<evidence type="ECO:0000256" key="2">
    <source>
        <dbReference type="ARBA" id="ARBA00023125"/>
    </source>
</evidence>
<dbReference type="InterPro" id="IPR002104">
    <property type="entry name" value="Integrase_catalytic"/>
</dbReference>
<protein>
    <recommendedName>
        <fullName evidence="10">Integrase</fullName>
    </recommendedName>
</protein>
<reference evidence="8 9" key="1">
    <citation type="submission" date="2018-12" db="EMBL/GenBank/DDBJ databases">
        <title>Genome Sequence of Candidatus Viridilinea halotolerans isolated from saline sulfide-rich spring.</title>
        <authorList>
            <person name="Grouzdev D.S."/>
            <person name="Burganskaya E.I."/>
            <person name="Krutkina M.S."/>
            <person name="Sukhacheva M.V."/>
            <person name="Gorlenko V.M."/>
        </authorList>
    </citation>
    <scope>NUCLEOTIDE SEQUENCE [LARGE SCALE GENOMIC DNA]</scope>
    <source>
        <strain evidence="8">Chok-6</strain>
    </source>
</reference>
<feature type="region of interest" description="Disordered" evidence="5">
    <location>
        <begin position="349"/>
        <end position="370"/>
    </location>
</feature>
<dbReference type="PANTHER" id="PTHR30349:SF81">
    <property type="entry name" value="TYROSINE RECOMBINASE XERC"/>
    <property type="match status" value="1"/>
</dbReference>
<dbReference type="GO" id="GO:0015074">
    <property type="term" value="P:DNA integration"/>
    <property type="evidence" value="ECO:0007669"/>
    <property type="project" value="UniProtKB-KW"/>
</dbReference>
<feature type="domain" description="Core-binding (CB)" evidence="7">
    <location>
        <begin position="19"/>
        <end position="115"/>
    </location>
</feature>
<dbReference type="Gene3D" id="1.10.150.130">
    <property type="match status" value="1"/>
</dbReference>
<dbReference type="InterPro" id="IPR004107">
    <property type="entry name" value="Integrase_SAM-like_N"/>
</dbReference>
<keyword evidence="1" id="KW-0229">DNA integration</keyword>
<evidence type="ECO:0000259" key="7">
    <source>
        <dbReference type="PROSITE" id="PS51900"/>
    </source>
</evidence>
<evidence type="ECO:0000313" key="8">
    <source>
        <dbReference type="EMBL" id="RRR67083.1"/>
    </source>
</evidence>
<dbReference type="Pfam" id="PF02899">
    <property type="entry name" value="Phage_int_SAM_1"/>
    <property type="match status" value="1"/>
</dbReference>
<evidence type="ECO:0000256" key="5">
    <source>
        <dbReference type="SAM" id="MobiDB-lite"/>
    </source>
</evidence>
<dbReference type="Pfam" id="PF00589">
    <property type="entry name" value="Phage_integrase"/>
    <property type="match status" value="1"/>
</dbReference>
<dbReference type="CDD" id="cd00397">
    <property type="entry name" value="DNA_BRE_C"/>
    <property type="match status" value="1"/>
</dbReference>